<dbReference type="SUPFAM" id="SSF49265">
    <property type="entry name" value="Fibronectin type III"/>
    <property type="match status" value="2"/>
</dbReference>
<dbReference type="SMART" id="SM00408">
    <property type="entry name" value="IGc2"/>
    <property type="match status" value="2"/>
</dbReference>
<dbReference type="AlphaFoldDB" id="A0A9P0EE11"/>
<keyword evidence="4" id="KW-0472">Membrane</keyword>
<dbReference type="InterPro" id="IPR036116">
    <property type="entry name" value="FN3_sf"/>
</dbReference>
<dbReference type="FunFam" id="2.60.40.10:FF:000612">
    <property type="entry name" value="palladin isoform X1"/>
    <property type="match status" value="1"/>
</dbReference>
<feature type="region of interest" description="Disordered" evidence="3">
    <location>
        <begin position="772"/>
        <end position="809"/>
    </location>
</feature>
<evidence type="ECO:0000259" key="6">
    <source>
        <dbReference type="PROSITE" id="PS50853"/>
    </source>
</evidence>
<dbReference type="PROSITE" id="PS50835">
    <property type="entry name" value="IG_LIKE"/>
    <property type="match status" value="2"/>
</dbReference>
<organism evidence="7 8">
    <name type="scientific">Nezara viridula</name>
    <name type="common">Southern green stink bug</name>
    <name type="synonym">Cimex viridulus</name>
    <dbReference type="NCBI Taxonomy" id="85310"/>
    <lineage>
        <taxon>Eukaryota</taxon>
        <taxon>Metazoa</taxon>
        <taxon>Ecdysozoa</taxon>
        <taxon>Arthropoda</taxon>
        <taxon>Hexapoda</taxon>
        <taxon>Insecta</taxon>
        <taxon>Pterygota</taxon>
        <taxon>Neoptera</taxon>
        <taxon>Paraneoptera</taxon>
        <taxon>Hemiptera</taxon>
        <taxon>Heteroptera</taxon>
        <taxon>Panheteroptera</taxon>
        <taxon>Pentatomomorpha</taxon>
        <taxon>Pentatomoidea</taxon>
        <taxon>Pentatomidae</taxon>
        <taxon>Pentatominae</taxon>
        <taxon>Nezara</taxon>
    </lineage>
</organism>
<dbReference type="FunFam" id="2.60.40.10:FF:000031">
    <property type="entry name" value="Myosin-binding protein C, slow type"/>
    <property type="match status" value="1"/>
</dbReference>
<evidence type="ECO:0000256" key="4">
    <source>
        <dbReference type="SAM" id="Phobius"/>
    </source>
</evidence>
<feature type="transmembrane region" description="Helical" evidence="4">
    <location>
        <begin position="1062"/>
        <end position="1081"/>
    </location>
</feature>
<dbReference type="GO" id="GO:0031430">
    <property type="term" value="C:M band"/>
    <property type="evidence" value="ECO:0007669"/>
    <property type="project" value="TreeGrafter"/>
</dbReference>
<feature type="region of interest" description="Disordered" evidence="3">
    <location>
        <begin position="32"/>
        <end position="69"/>
    </location>
</feature>
<dbReference type="EMBL" id="OV725079">
    <property type="protein sequence ID" value="CAH1395133.1"/>
    <property type="molecule type" value="Genomic_DNA"/>
</dbReference>
<feature type="domain" description="Fibronectin type-III" evidence="6">
    <location>
        <begin position="57"/>
        <end position="157"/>
    </location>
</feature>
<feature type="domain" description="Fibronectin type-III" evidence="6">
    <location>
        <begin position="354"/>
        <end position="447"/>
    </location>
</feature>
<dbReference type="Gene3D" id="2.60.40.10">
    <property type="entry name" value="Immunoglobulins"/>
    <property type="match status" value="4"/>
</dbReference>
<evidence type="ECO:0000313" key="7">
    <source>
        <dbReference type="EMBL" id="CAH1395133.1"/>
    </source>
</evidence>
<feature type="compositionally biased region" description="Basic and acidic residues" evidence="3">
    <location>
        <begin position="830"/>
        <end position="851"/>
    </location>
</feature>
<feature type="region of interest" description="Disordered" evidence="3">
    <location>
        <begin position="475"/>
        <end position="499"/>
    </location>
</feature>
<proteinExistence type="predicted"/>
<dbReference type="GO" id="GO:0045214">
    <property type="term" value="P:sarcomere organization"/>
    <property type="evidence" value="ECO:0007669"/>
    <property type="project" value="TreeGrafter"/>
</dbReference>
<dbReference type="OrthoDB" id="6107607at2759"/>
<dbReference type="SMART" id="SM00060">
    <property type="entry name" value="FN3"/>
    <property type="match status" value="2"/>
</dbReference>
<dbReference type="PRINTS" id="PR00014">
    <property type="entry name" value="FNTYPEIII"/>
</dbReference>
<sequence>MASKVINRRTERGLFLSTRLLAAVQTGPVVCPGDPMGSGGSKHKQSRNFQASERPSPPGKPYLVPGSPRSDPDVITIKWDPPIYGGGSKIIGYVVEHKRTASPHWVKATPVLVKHHQLSLSGLEPGMRYQFRVSAENSGGRSDPSLLSEPIAISHQRGVAIAPFFIKNINDTTALENEKVEFTVRVEGTPFPKISWYKDGFEVFSNRRQRVSTDGNVSTFVIHQAALTDEGEIKCCATNKAGHAVSKASLTLQALPAIRLPRQYEDGILFELGEAVKLKVSINGRPPPEVTWYHNGQVLVAGPRVECATTDRYAMLRISNATREDRGEYQVRAINCLGEDTASLLVTITDRPLPPGKVNVVMTLGRCVTLAWTIPYDDGGCKIGNYIVEYFRIGWNMWLKAATCRQLTTTIGDLIEGSEYKFRVKAENPYGISDPSEESDTIFIPDPKRGLLEPPPQGAEMTLDDVPDQWLESRADRISSKNSPKHNVMGDWNEDSPIPSPVLLANQVLRKVKMAPKRGWSEDSQGSPPRESPPPLPPVPPKRKHRASPSSDKAASPVEEKIKPGSAWRWEKELSPRSNDDEMHSSSEMMLVLLPNKRKQSNGDQGEDKNLLSPDDFESEAGVAPPLSLSAPELSSCEPFDFQELRLSASSSEIMHELALIRFNKEANEEEAETHLKQRYGIERKRSFERRSSKTKENFISSKDNLQSIDNILTKTKELKMELNSSRAKRLSDSSDELDERENRADQFSERFQNLEKCFKEYTALTNMKVHSDDESDRISSNYSEDEIDEDTYHPRSMIPSNTKMSQESVTHSIAVPYKPPMITINEEPEPLKFDSPESQRKSLRNGRDSPDFSSSFRRSLTPERSMDRSRSPSPNIVVVASPEVYERHEPPVLPVIPKPILKTREKSVERSDRSDASVYSLKKVRIEEPEEKEEGIFLQHENDIGLEAGEVARNRRKKAQSMEESEGTKVIVNLYSDIVREFGHSKKPTSKLYLSYDELKAAAEKNEENKFQPTEDNFKALNQTQQKTESKETVEVQDQDMAIQDSLKVSKKPLEVKSKQYMEYLLDFFLFLVACWLYFFKDARLTIPILILMIYRQVNETLKNVKLPWQKKKKL</sequence>
<evidence type="ECO:0000256" key="3">
    <source>
        <dbReference type="SAM" id="MobiDB-lite"/>
    </source>
</evidence>
<feature type="compositionally biased region" description="Pro residues" evidence="3">
    <location>
        <begin position="530"/>
        <end position="540"/>
    </location>
</feature>
<dbReference type="InterPro" id="IPR003961">
    <property type="entry name" value="FN3_dom"/>
</dbReference>
<dbReference type="SUPFAM" id="SSF48726">
    <property type="entry name" value="Immunoglobulin"/>
    <property type="match status" value="2"/>
</dbReference>
<evidence type="ECO:0000313" key="8">
    <source>
        <dbReference type="Proteomes" id="UP001152798"/>
    </source>
</evidence>
<dbReference type="PANTHER" id="PTHR13817">
    <property type="entry name" value="TITIN"/>
    <property type="match status" value="1"/>
</dbReference>
<feature type="compositionally biased region" description="Basic and acidic residues" evidence="3">
    <location>
        <begin position="558"/>
        <end position="585"/>
    </location>
</feature>
<evidence type="ECO:0000256" key="2">
    <source>
        <dbReference type="ARBA" id="ARBA00023319"/>
    </source>
</evidence>
<feature type="compositionally biased region" description="Basic and acidic residues" evidence="3">
    <location>
        <begin position="861"/>
        <end position="871"/>
    </location>
</feature>
<dbReference type="InterPro" id="IPR050964">
    <property type="entry name" value="Striated_Muscle_Regulatory"/>
</dbReference>
<dbReference type="PROSITE" id="PS50853">
    <property type="entry name" value="FN3"/>
    <property type="match status" value="2"/>
</dbReference>
<protein>
    <submittedName>
        <fullName evidence="7">Uncharacterized protein</fullName>
    </submittedName>
</protein>
<feature type="region of interest" description="Disordered" evidence="3">
    <location>
        <begin position="515"/>
        <end position="633"/>
    </location>
</feature>
<dbReference type="InterPro" id="IPR007110">
    <property type="entry name" value="Ig-like_dom"/>
</dbReference>
<dbReference type="Pfam" id="PF07679">
    <property type="entry name" value="I-set"/>
    <property type="match status" value="2"/>
</dbReference>
<dbReference type="InterPro" id="IPR036179">
    <property type="entry name" value="Ig-like_dom_sf"/>
</dbReference>
<evidence type="ECO:0000259" key="5">
    <source>
        <dbReference type="PROSITE" id="PS50835"/>
    </source>
</evidence>
<name>A0A9P0EE11_NEZVI</name>
<keyword evidence="2" id="KW-0393">Immunoglobulin domain</keyword>
<gene>
    <name evidence="7" type="ORF">NEZAVI_LOCUS5463</name>
</gene>
<dbReference type="InterPro" id="IPR013783">
    <property type="entry name" value="Ig-like_fold"/>
</dbReference>
<dbReference type="Proteomes" id="UP001152798">
    <property type="component" value="Chromosome 3"/>
</dbReference>
<reference evidence="7" key="1">
    <citation type="submission" date="2022-01" db="EMBL/GenBank/DDBJ databases">
        <authorList>
            <person name="King R."/>
        </authorList>
    </citation>
    <scope>NUCLEOTIDE SEQUENCE</scope>
</reference>
<feature type="compositionally biased region" description="Polar residues" evidence="3">
    <location>
        <begin position="799"/>
        <end position="809"/>
    </location>
</feature>
<dbReference type="SMART" id="SM00409">
    <property type="entry name" value="IG"/>
    <property type="match status" value="2"/>
</dbReference>
<feature type="region of interest" description="Disordered" evidence="3">
    <location>
        <begin position="824"/>
        <end position="875"/>
    </location>
</feature>
<keyword evidence="4" id="KW-0812">Transmembrane</keyword>
<dbReference type="CDD" id="cd00063">
    <property type="entry name" value="FN3"/>
    <property type="match status" value="2"/>
</dbReference>
<keyword evidence="4" id="KW-1133">Transmembrane helix</keyword>
<keyword evidence="1" id="KW-0677">Repeat</keyword>
<dbReference type="Pfam" id="PF00041">
    <property type="entry name" value="fn3"/>
    <property type="match status" value="2"/>
</dbReference>
<dbReference type="InterPro" id="IPR013098">
    <property type="entry name" value="Ig_I-set"/>
</dbReference>
<accession>A0A9P0EE11</accession>
<dbReference type="PANTHER" id="PTHR13817:SF167">
    <property type="entry name" value="MYOMESIN AND MYOSIN BINDING PROTEIN"/>
    <property type="match status" value="1"/>
</dbReference>
<feature type="compositionally biased region" description="Low complexity" evidence="3">
    <location>
        <begin position="624"/>
        <end position="633"/>
    </location>
</feature>
<dbReference type="FunFam" id="2.60.40.10:FF:001806">
    <property type="entry name" value="Blast:Twitchin"/>
    <property type="match status" value="1"/>
</dbReference>
<feature type="domain" description="Ig-like" evidence="5">
    <location>
        <begin position="163"/>
        <end position="251"/>
    </location>
</feature>
<feature type="region of interest" description="Disordered" evidence="3">
    <location>
        <begin position="723"/>
        <end position="745"/>
    </location>
</feature>
<feature type="domain" description="Ig-like" evidence="5">
    <location>
        <begin position="256"/>
        <end position="349"/>
    </location>
</feature>
<keyword evidence="8" id="KW-1185">Reference proteome</keyword>
<evidence type="ECO:0000256" key="1">
    <source>
        <dbReference type="ARBA" id="ARBA00022737"/>
    </source>
</evidence>
<dbReference type="InterPro" id="IPR003599">
    <property type="entry name" value="Ig_sub"/>
</dbReference>
<dbReference type="InterPro" id="IPR003598">
    <property type="entry name" value="Ig_sub2"/>
</dbReference>